<dbReference type="InterPro" id="IPR054722">
    <property type="entry name" value="PolX-like_BBD"/>
</dbReference>
<evidence type="ECO:0008006" key="21">
    <source>
        <dbReference type="Google" id="ProtNLM"/>
    </source>
</evidence>
<reference evidence="19 20" key="1">
    <citation type="submission" date="2022-01" db="EMBL/GenBank/DDBJ databases">
        <title>A chromosomal length assembly of Cordylochernes scorpioides.</title>
        <authorList>
            <person name="Zeh D."/>
            <person name="Zeh J."/>
        </authorList>
    </citation>
    <scope>NUCLEOTIDE SEQUENCE [LARGE SCALE GENOMIC DNA]</scope>
    <source>
        <strain evidence="19">IN4F17</strain>
        <tissue evidence="19">Whole Body</tissue>
    </source>
</reference>
<evidence type="ECO:0000256" key="11">
    <source>
        <dbReference type="ARBA" id="ARBA00022908"/>
    </source>
</evidence>
<keyword evidence="14" id="KW-0917">Virion maturation</keyword>
<keyword evidence="13" id="KW-0548">Nucleotidyltransferase</keyword>
<protein>
    <recommendedName>
        <fullName evidence="21">Retrovirus-related Pol polyprotein from transposon TNT 1-94</fullName>
    </recommendedName>
</protein>
<evidence type="ECO:0000259" key="18">
    <source>
        <dbReference type="PROSITE" id="PS50994"/>
    </source>
</evidence>
<evidence type="ECO:0000313" key="20">
    <source>
        <dbReference type="Proteomes" id="UP001235939"/>
    </source>
</evidence>
<keyword evidence="8" id="KW-0378">Hydrolase</keyword>
<accession>A0ABY6KDV1</accession>
<keyword evidence="15" id="KW-0233">DNA recombination</keyword>
<evidence type="ECO:0000256" key="2">
    <source>
        <dbReference type="ARBA" id="ARBA00022612"/>
    </source>
</evidence>
<evidence type="ECO:0000256" key="15">
    <source>
        <dbReference type="ARBA" id="ARBA00023172"/>
    </source>
</evidence>
<dbReference type="InterPro" id="IPR001878">
    <property type="entry name" value="Znf_CCHC"/>
</dbReference>
<organism evidence="19 20">
    <name type="scientific">Cordylochernes scorpioides</name>
    <dbReference type="NCBI Taxonomy" id="51811"/>
    <lineage>
        <taxon>Eukaryota</taxon>
        <taxon>Metazoa</taxon>
        <taxon>Ecdysozoa</taxon>
        <taxon>Arthropoda</taxon>
        <taxon>Chelicerata</taxon>
        <taxon>Arachnida</taxon>
        <taxon>Pseudoscorpiones</taxon>
        <taxon>Cheliferoidea</taxon>
        <taxon>Chernetidae</taxon>
        <taxon>Cordylochernes</taxon>
    </lineage>
</organism>
<sequence>MTSTLINTPLEKLNDQNYRSWKYNTKMMLIERELWKYVTEPAPDEEASRTIFNMKQEKALAMIALTISPSQQIHIMDCTTAREAWDTLEQVYEPKSRSRILQLKKQFISIRFEEQETMTNYLGSLKIYSDHLREAGAEMQDQDLAYSMLAGLPESYDGIIMTFSIVEDKEFTSSKVKHVLLAEYERRMARSVNNTNEALQFRTTTRKEDNKKKNFTCYKCGKEGHIARSCRGKAKTPAPNFQPPRCSTHEIAGSEMLTALSCAIPDNSWVIDSGATYHVCNKREWFTNFECGDFKFKAYVGKHHVDLKLCNVLYVPNVRRNLLSVSSMENKGKIVNFANRRAQVFDSENRIVAIAHDVNGLYVIKGRVILPNAELFNSQKSSQKQTLQLWHQRFCHVNNDAIERMAKEELVKGLEISSMDRSLCDDCCVAKSTKEPHKPIRNIRSKSPLELVHTDICGPMPLKHFDSHLARTERETGHKLMVLKSDNGLEYCNYEFKTRLEQLGIKHELTNTYSPTMNGVAERANRVLLDITRSCLHSAELPQRFWPEAVNTAAYIRNKCYNSALGDKVPDELWSSRKPSVRHLKAFGCLAYSHIPTERRKKLDNRANRCIHVGYSSQTKGYRLWCPETQYVIQTKHVKFDESKIGLKWTKVEDEPERYNHIWIEPDNQLEGDIDLKPEAKRERNDDTSDQDLVGVNNDDIVQTRPKRIVRNPYGRAGKPKVELHFLDIIEPTTFEQAINSKEAPYWRRAMKDELRSLEDRNTWTLSDLPLGKRPIRSRWDSRIETLKESMNLKILKRSRTPRRIIFTKRINEAREEMRRVSPDECLLMQGKEIIVQSEEYEEEAVMKELESTTHYLEMYIDVLMEINKILEAKTEKKRAMSEAGGEGSRRALLRLPKMELPCFDGDLEGWISWWSRFKRIHEDRELDDDEKMHYLVQAMVPGSRAHRLLRAYTHTGKNYESAIGALKGRFGDKKLLIELYLRKLINLVVLNARRQSANV</sequence>
<keyword evidence="7" id="KW-0255">Endonuclease</keyword>
<dbReference type="Pfam" id="PF13976">
    <property type="entry name" value="gag_pre-integrs"/>
    <property type="match status" value="1"/>
</dbReference>
<dbReference type="Pfam" id="PF03564">
    <property type="entry name" value="DUF1759"/>
    <property type="match status" value="1"/>
</dbReference>
<keyword evidence="4" id="KW-0540">Nuclease</keyword>
<evidence type="ECO:0000256" key="7">
    <source>
        <dbReference type="ARBA" id="ARBA00022759"/>
    </source>
</evidence>
<dbReference type="InterPro" id="IPR005312">
    <property type="entry name" value="DUF1759"/>
</dbReference>
<keyword evidence="11" id="KW-0229">DNA integration</keyword>
<keyword evidence="10" id="KW-0460">Magnesium</keyword>
<evidence type="ECO:0000256" key="5">
    <source>
        <dbReference type="ARBA" id="ARBA00022723"/>
    </source>
</evidence>
<proteinExistence type="predicted"/>
<dbReference type="InterPro" id="IPR036875">
    <property type="entry name" value="Znf_CCHC_sf"/>
</dbReference>
<dbReference type="PROSITE" id="PS50994">
    <property type="entry name" value="INTEGRASE"/>
    <property type="match status" value="1"/>
</dbReference>
<dbReference type="Gene3D" id="3.30.420.10">
    <property type="entry name" value="Ribonuclease H-like superfamily/Ribonuclease H"/>
    <property type="match status" value="1"/>
</dbReference>
<comment type="function">
    <text evidence="1">The aspartyl protease (PR) mediates the proteolytic cleavages of the Gag and Gag-Pol polyproteins after assembly of the VLP.</text>
</comment>
<dbReference type="Proteomes" id="UP001235939">
    <property type="component" value="Chromosome 04"/>
</dbReference>
<dbReference type="SUPFAM" id="SSF57756">
    <property type="entry name" value="Retrovirus zinc finger-like domains"/>
    <property type="match status" value="1"/>
</dbReference>
<dbReference type="Gene3D" id="4.10.60.10">
    <property type="entry name" value="Zinc finger, CCHC-type"/>
    <property type="match status" value="1"/>
</dbReference>
<evidence type="ECO:0000256" key="9">
    <source>
        <dbReference type="ARBA" id="ARBA00022840"/>
    </source>
</evidence>
<evidence type="ECO:0000256" key="8">
    <source>
        <dbReference type="ARBA" id="ARBA00022801"/>
    </source>
</evidence>
<feature type="domain" description="CCHC-type" evidence="17">
    <location>
        <begin position="217"/>
        <end position="231"/>
    </location>
</feature>
<dbReference type="SUPFAM" id="SSF53098">
    <property type="entry name" value="Ribonuclease H-like"/>
    <property type="match status" value="1"/>
</dbReference>
<gene>
    <name evidence="19" type="ORF">LAZ67_4002493</name>
</gene>
<dbReference type="InterPro" id="IPR036397">
    <property type="entry name" value="RNaseH_sf"/>
</dbReference>
<evidence type="ECO:0000313" key="19">
    <source>
        <dbReference type="EMBL" id="UYV66667.1"/>
    </source>
</evidence>
<evidence type="ECO:0000259" key="17">
    <source>
        <dbReference type="PROSITE" id="PS50158"/>
    </source>
</evidence>
<evidence type="ECO:0000256" key="14">
    <source>
        <dbReference type="ARBA" id="ARBA00023113"/>
    </source>
</evidence>
<keyword evidence="20" id="KW-1185">Reference proteome</keyword>
<dbReference type="Pfam" id="PF14223">
    <property type="entry name" value="Retrotran_gag_2"/>
    <property type="match status" value="1"/>
</dbReference>
<keyword evidence="6" id="KW-0547">Nucleotide-binding</keyword>
<evidence type="ECO:0000256" key="13">
    <source>
        <dbReference type="ARBA" id="ARBA00022932"/>
    </source>
</evidence>
<dbReference type="PANTHER" id="PTHR42648">
    <property type="entry name" value="TRANSPOSASE, PUTATIVE-RELATED"/>
    <property type="match status" value="1"/>
</dbReference>
<dbReference type="Pfam" id="PF25597">
    <property type="entry name" value="SH3_retrovirus"/>
    <property type="match status" value="1"/>
</dbReference>
<dbReference type="Pfam" id="PF00098">
    <property type="entry name" value="zf-CCHC"/>
    <property type="match status" value="1"/>
</dbReference>
<dbReference type="PANTHER" id="PTHR42648:SF11">
    <property type="entry name" value="TRANSPOSON TY4-P GAG-POL POLYPROTEIN"/>
    <property type="match status" value="1"/>
</dbReference>
<evidence type="ECO:0000256" key="10">
    <source>
        <dbReference type="ARBA" id="ARBA00022842"/>
    </source>
</evidence>
<evidence type="ECO:0000256" key="16">
    <source>
        <dbReference type="PROSITE-ProRule" id="PRU00047"/>
    </source>
</evidence>
<name>A0ABY6KDV1_9ARAC</name>
<keyword evidence="13" id="KW-0239">DNA-directed DNA polymerase</keyword>
<evidence type="ECO:0000256" key="4">
    <source>
        <dbReference type="ARBA" id="ARBA00022722"/>
    </source>
</evidence>
<keyword evidence="13" id="KW-0808">Transferase</keyword>
<keyword evidence="12" id="KW-0695">RNA-directed DNA polymerase</keyword>
<evidence type="ECO:0000256" key="1">
    <source>
        <dbReference type="ARBA" id="ARBA00002180"/>
    </source>
</evidence>
<dbReference type="InterPro" id="IPR025724">
    <property type="entry name" value="GAG-pre-integrase_dom"/>
</dbReference>
<evidence type="ECO:0000256" key="12">
    <source>
        <dbReference type="ARBA" id="ARBA00022918"/>
    </source>
</evidence>
<dbReference type="SMART" id="SM00343">
    <property type="entry name" value="ZnF_C2HC"/>
    <property type="match status" value="1"/>
</dbReference>
<evidence type="ECO:0000256" key="3">
    <source>
        <dbReference type="ARBA" id="ARBA00022670"/>
    </source>
</evidence>
<dbReference type="PROSITE" id="PS50158">
    <property type="entry name" value="ZF_CCHC"/>
    <property type="match status" value="1"/>
</dbReference>
<keyword evidence="2" id="KW-1188">Viral release from host cell</keyword>
<feature type="domain" description="Integrase catalytic" evidence="18">
    <location>
        <begin position="481"/>
        <end position="578"/>
    </location>
</feature>
<dbReference type="InterPro" id="IPR039537">
    <property type="entry name" value="Retrotran_Ty1/copia-like"/>
</dbReference>
<keyword evidence="16" id="KW-0862">Zinc</keyword>
<keyword evidence="9" id="KW-0067">ATP-binding</keyword>
<evidence type="ECO:0000256" key="6">
    <source>
        <dbReference type="ARBA" id="ARBA00022741"/>
    </source>
</evidence>
<dbReference type="EMBL" id="CP092866">
    <property type="protein sequence ID" value="UYV66667.1"/>
    <property type="molecule type" value="Genomic_DNA"/>
</dbReference>
<dbReference type="Pfam" id="PF22936">
    <property type="entry name" value="Pol_BBD"/>
    <property type="match status" value="1"/>
</dbReference>
<dbReference type="InterPro" id="IPR057670">
    <property type="entry name" value="SH3_retrovirus"/>
</dbReference>
<dbReference type="InterPro" id="IPR001584">
    <property type="entry name" value="Integrase_cat-core"/>
</dbReference>
<keyword evidence="16" id="KW-0863">Zinc-finger</keyword>
<dbReference type="InterPro" id="IPR012337">
    <property type="entry name" value="RNaseH-like_sf"/>
</dbReference>
<keyword evidence="5" id="KW-0479">Metal-binding</keyword>
<keyword evidence="3" id="KW-0645">Protease</keyword>